<reference evidence="2" key="1">
    <citation type="journal article" date="2019" name="Int. J. Syst. Evol. Microbiol.">
        <title>The Global Catalogue of Microorganisms (GCM) 10K type strain sequencing project: providing services to taxonomists for standard genome sequencing and annotation.</title>
        <authorList>
            <consortium name="The Broad Institute Genomics Platform"/>
            <consortium name="The Broad Institute Genome Sequencing Center for Infectious Disease"/>
            <person name="Wu L."/>
            <person name="Ma J."/>
        </authorList>
    </citation>
    <scope>NUCLEOTIDE SEQUENCE [LARGE SCALE GENOMIC DNA]</scope>
    <source>
        <strain evidence="2">CGMCC 1.18578</strain>
    </source>
</reference>
<name>A0ABW0QZR6_9BACL</name>
<evidence type="ECO:0000313" key="2">
    <source>
        <dbReference type="Proteomes" id="UP001596108"/>
    </source>
</evidence>
<comment type="caution">
    <text evidence="1">The sequence shown here is derived from an EMBL/GenBank/DDBJ whole genome shotgun (WGS) entry which is preliminary data.</text>
</comment>
<dbReference type="Proteomes" id="UP001596108">
    <property type="component" value="Unassembled WGS sequence"/>
</dbReference>
<dbReference type="InterPro" id="IPR025412">
    <property type="entry name" value="DUF4304"/>
</dbReference>
<evidence type="ECO:0000313" key="1">
    <source>
        <dbReference type="EMBL" id="MFC5530331.1"/>
    </source>
</evidence>
<organism evidence="1 2">
    <name type="scientific">Cohnella yongneupensis</name>
    <dbReference type="NCBI Taxonomy" id="425006"/>
    <lineage>
        <taxon>Bacteria</taxon>
        <taxon>Bacillati</taxon>
        <taxon>Bacillota</taxon>
        <taxon>Bacilli</taxon>
        <taxon>Bacillales</taxon>
        <taxon>Paenibacillaceae</taxon>
        <taxon>Cohnella</taxon>
    </lineage>
</organism>
<dbReference type="RefSeq" id="WP_378112277.1">
    <property type="nucleotide sequence ID" value="NZ_JBHSNC010000041.1"/>
</dbReference>
<dbReference type="EMBL" id="JBHSNC010000041">
    <property type="protein sequence ID" value="MFC5530331.1"/>
    <property type="molecule type" value="Genomic_DNA"/>
</dbReference>
<sequence length="201" mass="23631">MSMQNVLKQVVKETIAPLFKVEGYKKQGNNFAYMCSDFSATVNIQSSKWNTEDEVEFFFNTGIYIEELFLSVYQYPKPPFPMEVNSVLRIRGTELTNNESWYRLTADTDVEQLKRMITKDVTEYLLPHFRQFESIKDVIKVMELREKDGIYENPHYLTVLYCSVGEMEKAQERMARVYSQLKLDSQKEFARGLANRIGLRI</sequence>
<dbReference type="Pfam" id="PF14137">
    <property type="entry name" value="DUF4304"/>
    <property type="match status" value="1"/>
</dbReference>
<protein>
    <submittedName>
        <fullName evidence="1">DUF4304 domain-containing protein</fullName>
    </submittedName>
</protein>
<proteinExistence type="predicted"/>
<accession>A0ABW0QZR6</accession>
<gene>
    <name evidence="1" type="ORF">ACFPQ4_12915</name>
</gene>
<keyword evidence="2" id="KW-1185">Reference proteome</keyword>